<comment type="function">
    <text evidence="6">Serine protease involved in intramembrane proteolysis.</text>
</comment>
<dbReference type="GO" id="GO:0006508">
    <property type="term" value="P:proteolysis"/>
    <property type="evidence" value="ECO:0007669"/>
    <property type="project" value="UniProtKB-KW"/>
</dbReference>
<reference evidence="8 9" key="2">
    <citation type="journal article" date="2017" name="Nature">
        <title>The Apostasia genome and the evolution of orchids.</title>
        <authorList>
            <person name="Zhang G.Q."/>
            <person name="Liu K.W."/>
            <person name="Li Z."/>
            <person name="Lohaus R."/>
            <person name="Hsiao Y.Y."/>
            <person name="Niu S.C."/>
            <person name="Wang J.Y."/>
            <person name="Lin Y.C."/>
            <person name="Xu Q."/>
            <person name="Chen L.J."/>
            <person name="Yoshida K."/>
            <person name="Fujiwara S."/>
            <person name="Wang Z.W."/>
            <person name="Zhang Y.Q."/>
            <person name="Mitsuda N."/>
            <person name="Wang M."/>
            <person name="Liu G.H."/>
            <person name="Pecoraro L."/>
            <person name="Huang H.X."/>
            <person name="Xiao X.J."/>
            <person name="Lin M."/>
            <person name="Wu X.Y."/>
            <person name="Wu W.L."/>
            <person name="Chen Y.Y."/>
            <person name="Chang S.B."/>
            <person name="Sakamoto S."/>
            <person name="Ohme-Takagi M."/>
            <person name="Yagi M."/>
            <person name="Zeng S.J."/>
            <person name="Shen C.Y."/>
            <person name="Yeh C.M."/>
            <person name="Luo Y.B."/>
            <person name="Tsai W.C."/>
            <person name="Van de Peer Y."/>
            <person name="Liu Z.J."/>
        </authorList>
    </citation>
    <scope>NUCLEOTIDE SEQUENCE [LARGE SCALE GENOMIC DNA]</scope>
    <source>
        <tissue evidence="8">The whole plant</tissue>
    </source>
</reference>
<dbReference type="AlphaFoldDB" id="A0A2I0W9L1"/>
<dbReference type="EC" id="3.4.21.105" evidence="6"/>
<dbReference type="Proteomes" id="UP000233837">
    <property type="component" value="Unassembled WGS sequence"/>
</dbReference>
<evidence type="ECO:0000256" key="3">
    <source>
        <dbReference type="ARBA" id="ARBA00022692"/>
    </source>
</evidence>
<evidence type="ECO:0000313" key="8">
    <source>
        <dbReference type="EMBL" id="PKU72343.1"/>
    </source>
</evidence>
<dbReference type="InterPro" id="IPR002610">
    <property type="entry name" value="Peptidase_S54_rhomboid-like"/>
</dbReference>
<feature type="domain" description="Peptidase S54 rhomboid" evidence="7">
    <location>
        <begin position="115"/>
        <end position="153"/>
    </location>
</feature>
<evidence type="ECO:0000313" key="9">
    <source>
        <dbReference type="Proteomes" id="UP000233837"/>
    </source>
</evidence>
<evidence type="ECO:0000259" key="7">
    <source>
        <dbReference type="Pfam" id="PF01694"/>
    </source>
</evidence>
<evidence type="ECO:0000256" key="6">
    <source>
        <dbReference type="RuleBase" id="RU362115"/>
    </source>
</evidence>
<keyword evidence="4 6" id="KW-1133">Transmembrane helix</keyword>
<dbReference type="GO" id="GO:0016020">
    <property type="term" value="C:membrane"/>
    <property type="evidence" value="ECO:0007669"/>
    <property type="project" value="UniProtKB-SubCell"/>
</dbReference>
<keyword evidence="5 6" id="KW-0472">Membrane</keyword>
<comment type="similarity">
    <text evidence="2 6">Belongs to the peptidase S54 family.</text>
</comment>
<feature type="transmembrane region" description="Helical" evidence="6">
    <location>
        <begin position="120"/>
        <end position="145"/>
    </location>
</feature>
<protein>
    <recommendedName>
        <fullName evidence="6">RHOMBOID-like protein</fullName>
        <ecNumber evidence="6">3.4.21.105</ecNumber>
    </recommendedName>
</protein>
<feature type="transmembrane region" description="Helical" evidence="6">
    <location>
        <begin position="39"/>
        <end position="60"/>
    </location>
</feature>
<evidence type="ECO:0000256" key="1">
    <source>
        <dbReference type="ARBA" id="ARBA00004141"/>
    </source>
</evidence>
<dbReference type="GO" id="GO:0004252">
    <property type="term" value="F:serine-type endopeptidase activity"/>
    <property type="evidence" value="ECO:0007669"/>
    <property type="project" value="InterPro"/>
</dbReference>
<evidence type="ECO:0000256" key="2">
    <source>
        <dbReference type="ARBA" id="ARBA00009045"/>
    </source>
</evidence>
<accession>A0A2I0W9L1</accession>
<dbReference type="PANTHER" id="PTHR22936:SF87">
    <property type="entry name" value="RHOMBOID-LIKE PROTEIN 5"/>
    <property type="match status" value="1"/>
</dbReference>
<dbReference type="EMBL" id="KZ502842">
    <property type="protein sequence ID" value="PKU72343.1"/>
    <property type="molecule type" value="Genomic_DNA"/>
</dbReference>
<sequence>MAMRGDGSTAVVMDTKTIWIPNQDLPLPPPPPPPPHKPWIAWLVPSVAIVNIVFFAYTMYANDCPARHPPGDVCILFRYFGRFSFEPLSINPLIGPDLRTLDTLGALDYKKIVSGEPWRLISCIWLHAGIIHLLVNMLSLLFIGIRLEQEFGFGE</sequence>
<dbReference type="Gene3D" id="1.20.1540.10">
    <property type="entry name" value="Rhomboid-like"/>
    <property type="match status" value="1"/>
</dbReference>
<organism evidence="8 9">
    <name type="scientific">Dendrobium catenatum</name>
    <dbReference type="NCBI Taxonomy" id="906689"/>
    <lineage>
        <taxon>Eukaryota</taxon>
        <taxon>Viridiplantae</taxon>
        <taxon>Streptophyta</taxon>
        <taxon>Embryophyta</taxon>
        <taxon>Tracheophyta</taxon>
        <taxon>Spermatophyta</taxon>
        <taxon>Magnoliopsida</taxon>
        <taxon>Liliopsida</taxon>
        <taxon>Asparagales</taxon>
        <taxon>Orchidaceae</taxon>
        <taxon>Epidendroideae</taxon>
        <taxon>Malaxideae</taxon>
        <taxon>Dendrobiinae</taxon>
        <taxon>Dendrobium</taxon>
    </lineage>
</organism>
<keyword evidence="6" id="KW-0645">Protease</keyword>
<comment type="caution">
    <text evidence="6">Lacks conserved residue(s) required for the propagation of feature annotation.</text>
</comment>
<gene>
    <name evidence="8" type="ORF">MA16_Dca006343</name>
</gene>
<evidence type="ECO:0000256" key="4">
    <source>
        <dbReference type="ARBA" id="ARBA00022989"/>
    </source>
</evidence>
<keyword evidence="9" id="KW-1185">Reference proteome</keyword>
<dbReference type="Pfam" id="PF01694">
    <property type="entry name" value="Rhomboid"/>
    <property type="match status" value="1"/>
</dbReference>
<dbReference type="STRING" id="906689.A0A2I0W9L1"/>
<dbReference type="PANTHER" id="PTHR22936">
    <property type="entry name" value="RHOMBOID-RELATED"/>
    <property type="match status" value="1"/>
</dbReference>
<name>A0A2I0W9L1_9ASPA</name>
<comment type="catalytic activity">
    <reaction evidence="6">
        <text>Cleaves type-1 transmembrane domains using a catalytic dyad composed of serine and histidine that are contributed by different transmembrane domains.</text>
        <dbReference type="EC" id="3.4.21.105"/>
    </reaction>
</comment>
<keyword evidence="3 6" id="KW-0812">Transmembrane</keyword>
<comment type="subcellular location">
    <subcellularLocation>
        <location evidence="1 6">Membrane</location>
        <topology evidence="1 6">Multi-pass membrane protein</topology>
    </subcellularLocation>
</comment>
<dbReference type="SUPFAM" id="SSF144091">
    <property type="entry name" value="Rhomboid-like"/>
    <property type="match status" value="1"/>
</dbReference>
<dbReference type="InterPro" id="IPR022764">
    <property type="entry name" value="Peptidase_S54_rhomboid_dom"/>
</dbReference>
<evidence type="ECO:0000256" key="5">
    <source>
        <dbReference type="ARBA" id="ARBA00023136"/>
    </source>
</evidence>
<dbReference type="InterPro" id="IPR035952">
    <property type="entry name" value="Rhomboid-like_sf"/>
</dbReference>
<reference evidence="8 9" key="1">
    <citation type="journal article" date="2016" name="Sci. Rep.">
        <title>The Dendrobium catenatum Lindl. genome sequence provides insights into polysaccharide synthase, floral development and adaptive evolution.</title>
        <authorList>
            <person name="Zhang G.Q."/>
            <person name="Xu Q."/>
            <person name="Bian C."/>
            <person name="Tsai W.C."/>
            <person name="Yeh C.M."/>
            <person name="Liu K.W."/>
            <person name="Yoshida K."/>
            <person name="Zhang L.S."/>
            <person name="Chang S.B."/>
            <person name="Chen F."/>
            <person name="Shi Y."/>
            <person name="Su Y.Y."/>
            <person name="Zhang Y.Q."/>
            <person name="Chen L.J."/>
            <person name="Yin Y."/>
            <person name="Lin M."/>
            <person name="Huang H."/>
            <person name="Deng H."/>
            <person name="Wang Z.W."/>
            <person name="Zhu S.L."/>
            <person name="Zhao X."/>
            <person name="Deng C."/>
            <person name="Niu S.C."/>
            <person name="Huang J."/>
            <person name="Wang M."/>
            <person name="Liu G.H."/>
            <person name="Yang H.J."/>
            <person name="Xiao X.J."/>
            <person name="Hsiao Y.Y."/>
            <person name="Wu W.L."/>
            <person name="Chen Y.Y."/>
            <person name="Mitsuda N."/>
            <person name="Ohme-Takagi M."/>
            <person name="Luo Y.B."/>
            <person name="Van de Peer Y."/>
            <person name="Liu Z.J."/>
        </authorList>
    </citation>
    <scope>NUCLEOTIDE SEQUENCE [LARGE SCALE GENOMIC DNA]</scope>
    <source>
        <tissue evidence="8">The whole plant</tissue>
    </source>
</reference>
<proteinExistence type="inferred from homology"/>
<keyword evidence="6" id="KW-0720">Serine protease</keyword>
<keyword evidence="6" id="KW-0378">Hydrolase</keyword>